<organism evidence="1 2">
    <name type="scientific">Romanomermis culicivorax</name>
    <name type="common">Nematode worm</name>
    <dbReference type="NCBI Taxonomy" id="13658"/>
    <lineage>
        <taxon>Eukaryota</taxon>
        <taxon>Metazoa</taxon>
        <taxon>Ecdysozoa</taxon>
        <taxon>Nematoda</taxon>
        <taxon>Enoplea</taxon>
        <taxon>Dorylaimia</taxon>
        <taxon>Mermithida</taxon>
        <taxon>Mermithoidea</taxon>
        <taxon>Mermithidae</taxon>
        <taxon>Romanomermis</taxon>
    </lineage>
</organism>
<evidence type="ECO:0000313" key="1">
    <source>
        <dbReference type="Proteomes" id="UP000887565"/>
    </source>
</evidence>
<dbReference type="WBParaSite" id="nRc.2.0.1.t41349-RA">
    <property type="protein sequence ID" value="nRc.2.0.1.t41349-RA"/>
    <property type="gene ID" value="nRc.2.0.1.g41349"/>
</dbReference>
<accession>A0A915KUU6</accession>
<name>A0A915KUU6_ROMCU</name>
<evidence type="ECO:0000313" key="2">
    <source>
        <dbReference type="WBParaSite" id="nRc.2.0.1.t41349-RA"/>
    </source>
</evidence>
<dbReference type="Proteomes" id="UP000887565">
    <property type="component" value="Unplaced"/>
</dbReference>
<sequence>MRDQRTRSDVRYISELNMDHILVDRILRSYFNAEQLDAFQSEDDRNSRRKFLFRQSDFNIFKENFYVQGLFYHILKRYLKNCSPTDRKTLLSRYCNFENLMNLAARILKSPIIEMDAEYFTKIYVAATKVWSILDLKLKFDGSEMKNCESGNIANSFVIT</sequence>
<proteinExistence type="predicted"/>
<keyword evidence="1" id="KW-1185">Reference proteome</keyword>
<dbReference type="AlphaFoldDB" id="A0A915KUU6"/>
<protein>
    <submittedName>
        <fullName evidence="2">Uncharacterized protein</fullName>
    </submittedName>
</protein>
<reference evidence="2" key="1">
    <citation type="submission" date="2022-11" db="UniProtKB">
        <authorList>
            <consortium name="WormBaseParasite"/>
        </authorList>
    </citation>
    <scope>IDENTIFICATION</scope>
</reference>